<accession>A0A0B2VK76</accession>
<feature type="domain" description="ShKT" evidence="1">
    <location>
        <begin position="153"/>
        <end position="186"/>
    </location>
</feature>
<evidence type="ECO:0000313" key="3">
    <source>
        <dbReference type="Proteomes" id="UP000031036"/>
    </source>
</evidence>
<comment type="caution">
    <text evidence="2">The sequence shown here is derived from an EMBL/GenBank/DDBJ whole genome shotgun (WGS) entry which is preliminary data.</text>
</comment>
<dbReference type="EMBL" id="JPKZ01001448">
    <property type="protein sequence ID" value="KHN81837.1"/>
    <property type="molecule type" value="Genomic_DNA"/>
</dbReference>
<reference evidence="2 3" key="1">
    <citation type="submission" date="2014-11" db="EMBL/GenBank/DDBJ databases">
        <title>Genetic blueprint of the zoonotic pathogen Toxocara canis.</title>
        <authorList>
            <person name="Zhu X.-Q."/>
            <person name="Korhonen P.K."/>
            <person name="Cai H."/>
            <person name="Young N.D."/>
            <person name="Nejsum P."/>
            <person name="von Samson-Himmelstjerna G."/>
            <person name="Boag P.R."/>
            <person name="Tan P."/>
            <person name="Li Q."/>
            <person name="Min J."/>
            <person name="Yang Y."/>
            <person name="Wang X."/>
            <person name="Fang X."/>
            <person name="Hall R.S."/>
            <person name="Hofmann A."/>
            <person name="Sternberg P.W."/>
            <person name="Jex A.R."/>
            <person name="Gasser R.B."/>
        </authorList>
    </citation>
    <scope>NUCLEOTIDE SEQUENCE [LARGE SCALE GENOMIC DNA]</scope>
    <source>
        <strain evidence="2">PN_DK_2014</strain>
    </source>
</reference>
<dbReference type="PANTHER" id="PTHR21724:SF109">
    <property type="entry name" value="SHKT DOMAIN-CONTAINING PROTEIN"/>
    <property type="match status" value="1"/>
</dbReference>
<keyword evidence="3" id="KW-1185">Reference proteome</keyword>
<feature type="domain" description="ShKT" evidence="1">
    <location>
        <begin position="244"/>
        <end position="277"/>
    </location>
</feature>
<dbReference type="SMART" id="SM00254">
    <property type="entry name" value="ShKT"/>
    <property type="match status" value="5"/>
</dbReference>
<dbReference type="AlphaFoldDB" id="A0A0B2VK76"/>
<sequence length="380" mass="42179">MHFDSTSNMALLTLKGFLVSERTASVLNVMICTRLGKYYSLVGKARVFISELDMFGYVALFLLLNITISYAQDCADDVDFCHSIVDNKQCSLGAAKRHCRKSCGHCSDCKDDRDDCENAFYICGEYPQFAAQCKQTCEICGQPKPPQPTPSPDCKDDRDDCENAFYICGEYPQFAAQCKQTCEICGQPERPPPTPGSGCEDEVRFCHSVVDHDICGLNAAKRLCRKSCRHCEAPVPALPTPTDDCKDDRDDCEGAFYVCGEYPESAAMCKMTCQLCGEVTALTNKPLEKTTMMPGEISTTRAEEIRTTRGERSTAMKIEQTTTMKIQESSTPTTVTHGTCVSMFIAADQTTIPLRFDQCSDGFRNACLFQRLDYNISGSW</sequence>
<evidence type="ECO:0000259" key="1">
    <source>
        <dbReference type="SMART" id="SM00254"/>
    </source>
</evidence>
<evidence type="ECO:0000313" key="2">
    <source>
        <dbReference type="EMBL" id="KHN81837.1"/>
    </source>
</evidence>
<protein>
    <recommendedName>
        <fullName evidence="1">ShKT domain-containing protein</fullName>
    </recommendedName>
</protein>
<dbReference type="PANTHER" id="PTHR21724">
    <property type="entry name" value="SHKT DOMAIN-CONTAINING PROTEIN"/>
    <property type="match status" value="1"/>
</dbReference>
<proteinExistence type="predicted"/>
<organism evidence="2 3">
    <name type="scientific">Toxocara canis</name>
    <name type="common">Canine roundworm</name>
    <dbReference type="NCBI Taxonomy" id="6265"/>
    <lineage>
        <taxon>Eukaryota</taxon>
        <taxon>Metazoa</taxon>
        <taxon>Ecdysozoa</taxon>
        <taxon>Nematoda</taxon>
        <taxon>Chromadorea</taxon>
        <taxon>Rhabditida</taxon>
        <taxon>Spirurina</taxon>
        <taxon>Ascaridomorpha</taxon>
        <taxon>Ascaridoidea</taxon>
        <taxon>Toxocaridae</taxon>
        <taxon>Toxocara</taxon>
    </lineage>
</organism>
<feature type="domain" description="ShKT" evidence="1">
    <location>
        <begin position="198"/>
        <end position="232"/>
    </location>
</feature>
<dbReference type="Proteomes" id="UP000031036">
    <property type="component" value="Unassembled WGS sequence"/>
</dbReference>
<dbReference type="InterPro" id="IPR003582">
    <property type="entry name" value="ShKT_dom"/>
</dbReference>
<name>A0A0B2VK76_TOXCA</name>
<gene>
    <name evidence="2" type="ORF">Tcan_10123</name>
</gene>
<feature type="domain" description="ShKT" evidence="1">
    <location>
        <begin position="108"/>
        <end position="141"/>
    </location>
</feature>
<feature type="domain" description="ShKT" evidence="1">
    <location>
        <begin position="73"/>
        <end position="107"/>
    </location>
</feature>